<organism evidence="1 2">
    <name type="scientific">Vogesella aquatica</name>
    <dbReference type="NCBI Taxonomy" id="2984206"/>
    <lineage>
        <taxon>Bacteria</taxon>
        <taxon>Pseudomonadati</taxon>
        <taxon>Pseudomonadota</taxon>
        <taxon>Betaproteobacteria</taxon>
        <taxon>Neisseriales</taxon>
        <taxon>Chromobacteriaceae</taxon>
        <taxon>Vogesella</taxon>
    </lineage>
</organism>
<dbReference type="PANTHER" id="PTHR38767:SF1">
    <property type="entry name" value="DNA POLYMERASE III SUBUNIT CHI"/>
    <property type="match status" value="1"/>
</dbReference>
<dbReference type="InterPro" id="IPR007459">
    <property type="entry name" value="DNA_pol3_chi"/>
</dbReference>
<gene>
    <name evidence="1" type="ORF">PQU95_10415</name>
</gene>
<accession>A0ABT5IYJ6</accession>
<dbReference type="Proteomes" id="UP001219956">
    <property type="component" value="Unassembled WGS sequence"/>
</dbReference>
<dbReference type="RefSeq" id="WP_272751939.1">
    <property type="nucleotide sequence ID" value="NZ_JAQQLF010000011.1"/>
</dbReference>
<dbReference type="Gene3D" id="3.40.50.10110">
    <property type="entry name" value="DNA polymerase III subunit chi"/>
    <property type="match status" value="1"/>
</dbReference>
<dbReference type="PANTHER" id="PTHR38767">
    <property type="entry name" value="DNA POLYMERASE III SUBUNIT CHI"/>
    <property type="match status" value="1"/>
</dbReference>
<comment type="caution">
    <text evidence="1">The sequence shown here is derived from an EMBL/GenBank/DDBJ whole genome shotgun (WGS) entry which is preliminary data.</text>
</comment>
<protein>
    <submittedName>
        <fullName evidence="1">DNA polymerase III subunit chi</fullName>
    </submittedName>
</protein>
<dbReference type="InterPro" id="IPR036768">
    <property type="entry name" value="PolIII_chi_sf"/>
</dbReference>
<proteinExistence type="predicted"/>
<evidence type="ECO:0000313" key="1">
    <source>
        <dbReference type="EMBL" id="MDC7717624.1"/>
    </source>
</evidence>
<evidence type="ECO:0000313" key="2">
    <source>
        <dbReference type="Proteomes" id="UP001219956"/>
    </source>
</evidence>
<keyword evidence="2" id="KW-1185">Reference proteome</keyword>
<reference evidence="1 2" key="1">
    <citation type="submission" date="2023-01" db="EMBL/GenBank/DDBJ databases">
        <title>Novel species of the genus Vogesella isolated from rivers.</title>
        <authorList>
            <person name="Lu H."/>
        </authorList>
    </citation>
    <scope>NUCLEOTIDE SEQUENCE [LARGE SCALE GENOMIC DNA]</scope>
    <source>
        <strain evidence="1 2">DC21W</strain>
    </source>
</reference>
<name>A0ABT5IYJ6_9NEIS</name>
<dbReference type="EMBL" id="JAQQLF010000011">
    <property type="protein sequence ID" value="MDC7717624.1"/>
    <property type="molecule type" value="Genomic_DNA"/>
</dbReference>
<dbReference type="Pfam" id="PF04364">
    <property type="entry name" value="DNA_pol3_chi"/>
    <property type="match status" value="1"/>
</dbReference>
<dbReference type="SUPFAM" id="SSF102400">
    <property type="entry name" value="DNA polymerase III chi subunit"/>
    <property type="match status" value="1"/>
</dbReference>
<sequence length="141" mass="15771">MTRIDFYTGVANVQAFACRAAQTVYRKEERLLVVLPDDQALQAFSRALWSFGDTSFIAHCEWNAAEAPSSRIWLATHFDIPAGPTVLLNLGEEMPVNPAGFSRILEVVSQEEASRAVARTRYRAYLDLGFDIHHHDMSDAA</sequence>